<organism evidence="1 2">
    <name type="scientific">Flavobacterium noncentrifugens</name>
    <dbReference type="NCBI Taxonomy" id="1128970"/>
    <lineage>
        <taxon>Bacteria</taxon>
        <taxon>Pseudomonadati</taxon>
        <taxon>Bacteroidota</taxon>
        <taxon>Flavobacteriia</taxon>
        <taxon>Flavobacteriales</taxon>
        <taxon>Flavobacteriaceae</taxon>
        <taxon>Flavobacterium</taxon>
    </lineage>
</organism>
<gene>
    <name evidence="1" type="ORF">SAMN04487935_1182</name>
</gene>
<keyword evidence="2" id="KW-1185">Reference proteome</keyword>
<reference evidence="1 2" key="1">
    <citation type="submission" date="2016-10" db="EMBL/GenBank/DDBJ databases">
        <authorList>
            <person name="de Groot N.N."/>
        </authorList>
    </citation>
    <scope>NUCLEOTIDE SEQUENCE [LARGE SCALE GENOMIC DNA]</scope>
    <source>
        <strain evidence="1 2">CGMCC 1.10076</strain>
    </source>
</reference>
<proteinExistence type="predicted"/>
<dbReference type="InterPro" id="IPR006652">
    <property type="entry name" value="Kelch_1"/>
</dbReference>
<name>A0A1G8V4M4_9FLAO</name>
<evidence type="ECO:0000313" key="2">
    <source>
        <dbReference type="Proteomes" id="UP000199580"/>
    </source>
</evidence>
<dbReference type="PANTHER" id="PTHR45632">
    <property type="entry name" value="LD33804P"/>
    <property type="match status" value="1"/>
</dbReference>
<dbReference type="EMBL" id="FNEZ01000002">
    <property type="protein sequence ID" value="SDJ60993.1"/>
    <property type="molecule type" value="Genomic_DNA"/>
</dbReference>
<dbReference type="Pfam" id="PF01344">
    <property type="entry name" value="Kelch_1"/>
    <property type="match status" value="1"/>
</dbReference>
<dbReference type="STRING" id="1128970.SAMN04487935_1182"/>
<dbReference type="Gene3D" id="2.120.10.80">
    <property type="entry name" value="Kelch-type beta propeller"/>
    <property type="match status" value="1"/>
</dbReference>
<evidence type="ECO:0000313" key="1">
    <source>
        <dbReference type="EMBL" id="SDJ60993.1"/>
    </source>
</evidence>
<dbReference type="SMART" id="SM00612">
    <property type="entry name" value="Kelch"/>
    <property type="match status" value="1"/>
</dbReference>
<sequence length="183" mass="19966">MKKILFSVLAFTTVVGYSQNWHSAADIPVPIRAGNTASYSKNGEGFLFIVSGGDNNGNIPPKHQRCQISTDSWISLARPPNEIMGAATAILKDSLYVIGGLRTTPGSALRTVYKYSINENTWSQAANFPFALVDAKAVAYQDSLIYITGGSTNNTFETHSDECYLYDVRMTAGRRCLRSLLLG</sequence>
<dbReference type="Proteomes" id="UP000199580">
    <property type="component" value="Unassembled WGS sequence"/>
</dbReference>
<dbReference type="RefSeq" id="WP_170227529.1">
    <property type="nucleotide sequence ID" value="NZ_BKAI01000003.1"/>
</dbReference>
<dbReference type="AlphaFoldDB" id="A0A1G8V4M4"/>
<accession>A0A1G8V4M4</accession>
<dbReference type="InterPro" id="IPR015915">
    <property type="entry name" value="Kelch-typ_b-propeller"/>
</dbReference>
<dbReference type="SUPFAM" id="SSF117281">
    <property type="entry name" value="Kelch motif"/>
    <property type="match status" value="1"/>
</dbReference>
<protein>
    <submittedName>
        <fullName evidence="1">Kelch motif-containing protein</fullName>
    </submittedName>
</protein>